<evidence type="ECO:0000256" key="1">
    <source>
        <dbReference type="SAM" id="Phobius"/>
    </source>
</evidence>
<feature type="transmembrane region" description="Helical" evidence="1">
    <location>
        <begin position="15"/>
        <end position="37"/>
    </location>
</feature>
<feature type="transmembrane region" description="Helical" evidence="1">
    <location>
        <begin position="212"/>
        <end position="233"/>
    </location>
</feature>
<dbReference type="EMBL" id="CP089291">
    <property type="protein sequence ID" value="UOF91475.1"/>
    <property type="molecule type" value="Genomic_DNA"/>
</dbReference>
<dbReference type="Proteomes" id="UP000830167">
    <property type="component" value="Chromosome"/>
</dbReference>
<proteinExistence type="predicted"/>
<keyword evidence="1" id="KW-0812">Transmembrane</keyword>
<keyword evidence="1" id="KW-0472">Membrane</keyword>
<dbReference type="RefSeq" id="WP_347438167.1">
    <property type="nucleotide sequence ID" value="NZ_CP089291.1"/>
</dbReference>
<reference evidence="2" key="1">
    <citation type="submission" date="2021-12" db="EMBL/GenBank/DDBJ databases">
        <title>Alicyclobacillaceae gen. nov., sp. nov., isolated from chalcocite enrichment system.</title>
        <authorList>
            <person name="Jiang Z."/>
        </authorList>
    </citation>
    <scope>NUCLEOTIDE SEQUENCE</scope>
    <source>
        <strain evidence="2">MYW30-H2</strain>
    </source>
</reference>
<feature type="transmembrane region" description="Helical" evidence="1">
    <location>
        <begin position="323"/>
        <end position="339"/>
    </location>
</feature>
<keyword evidence="3" id="KW-1185">Reference proteome</keyword>
<dbReference type="InterPro" id="IPR018650">
    <property type="entry name" value="STSV1_Orf64"/>
</dbReference>
<protein>
    <submittedName>
        <fullName evidence="2">DUF2079 domain-containing protein</fullName>
    </submittedName>
</protein>
<organism evidence="2 3">
    <name type="scientific">Fodinisporobacter ferrooxydans</name>
    <dbReference type="NCBI Taxonomy" id="2901836"/>
    <lineage>
        <taxon>Bacteria</taxon>
        <taxon>Bacillati</taxon>
        <taxon>Bacillota</taxon>
        <taxon>Bacilli</taxon>
        <taxon>Bacillales</taxon>
        <taxon>Alicyclobacillaceae</taxon>
        <taxon>Fodinisporobacter</taxon>
    </lineage>
</organism>
<evidence type="ECO:0000313" key="2">
    <source>
        <dbReference type="EMBL" id="UOF91475.1"/>
    </source>
</evidence>
<feature type="transmembrane region" description="Helical" evidence="1">
    <location>
        <begin position="351"/>
        <end position="369"/>
    </location>
</feature>
<accession>A0ABY4CLY7</accession>
<feature type="transmembrane region" description="Helical" evidence="1">
    <location>
        <begin position="95"/>
        <end position="118"/>
    </location>
</feature>
<gene>
    <name evidence="2" type="ORF">LSG31_04265</name>
</gene>
<feature type="transmembrane region" description="Helical" evidence="1">
    <location>
        <begin position="177"/>
        <end position="206"/>
    </location>
</feature>
<evidence type="ECO:0000313" key="3">
    <source>
        <dbReference type="Proteomes" id="UP000830167"/>
    </source>
</evidence>
<dbReference type="Pfam" id="PF09852">
    <property type="entry name" value="DUF2079"/>
    <property type="match status" value="1"/>
</dbReference>
<keyword evidence="1" id="KW-1133">Transmembrane helix</keyword>
<feature type="transmembrane region" description="Helical" evidence="1">
    <location>
        <begin position="127"/>
        <end position="147"/>
    </location>
</feature>
<feature type="transmembrane region" description="Helical" evidence="1">
    <location>
        <begin position="153"/>
        <end position="170"/>
    </location>
</feature>
<name>A0ABY4CLY7_9BACL</name>
<sequence length="618" mass="70713">MSLLFLIGKEMEANLLIYSLVIIFIYFITSLIFEFWLNEHWGYAYGNFGLFGQLSNNAHGYGNIFYSGNSLKEIPFYAIDGQFILYLINPFVHLFGVNVLFFIESVAISFTAFIIWLYCRMLATEKIAILILIVFLFNPGVLGQFVWGYDSTVLGMAFVTLAVFMSRFKVNNKKNYLIIIVLVILSLLSKNIWSLVCIAIGFLWIMKKSNRKLGIVTFILSIFWFYLFEIIILGKIYGGADPNVQGNWGYMGATTAEKIKYLLEHPYLPLHAALEHKKYIFAFLGPFFIGIWNNPLLSLPALIILLMNILASTTPQTNIYTEYSFFVIPFVIIALIEELRNFNKKNTLKTIVYIVLTSLMLLTPTVQYINSWVKNAINDQTSASLNKAVSMIPKNSLVISSNQLGGHLYEFPYFICSSYGVSRIKSMIELYLKENENKSTVLYYLISPNGMSYEDPKSILDVVTWVRDYPNNQLIYDKNNVYLYKVRISNKFITFNTPSSEEYQFNDLLHGAQNYYKLKNNFSNLTPLEMEKYGVLSGYYGGFGRNSNNKNLTKFGGWAGQWFKGYGVGIVTNYSTVLKILNKQKIKPVKVYFPFPDALSQNSNGKTGLFLAVYPPKP</sequence>
<feature type="transmembrane region" description="Helical" evidence="1">
    <location>
        <begin position="279"/>
        <end position="311"/>
    </location>
</feature>